<dbReference type="Pfam" id="PF04439">
    <property type="entry name" value="Adenyl_transf"/>
    <property type="match status" value="1"/>
</dbReference>
<dbReference type="Proteomes" id="UP001596439">
    <property type="component" value="Unassembled WGS sequence"/>
</dbReference>
<dbReference type="SUPFAM" id="SSF81301">
    <property type="entry name" value="Nucleotidyltransferase"/>
    <property type="match status" value="1"/>
</dbReference>
<name>A0ABW2PGL9_9BACL</name>
<proteinExistence type="predicted"/>
<dbReference type="SUPFAM" id="SSF81631">
    <property type="entry name" value="PAP/OAS1 substrate-binding domain"/>
    <property type="match status" value="1"/>
</dbReference>
<accession>A0ABW2PGL9</accession>
<evidence type="ECO:0000313" key="2">
    <source>
        <dbReference type="Proteomes" id="UP001596439"/>
    </source>
</evidence>
<organism evidence="1 2">
    <name type="scientific">Exiguobacterium aestuarii</name>
    <dbReference type="NCBI Taxonomy" id="273527"/>
    <lineage>
        <taxon>Bacteria</taxon>
        <taxon>Bacillati</taxon>
        <taxon>Bacillota</taxon>
        <taxon>Bacilli</taxon>
        <taxon>Bacillales</taxon>
        <taxon>Bacillales Family XII. Incertae Sedis</taxon>
        <taxon>Exiguobacterium</taxon>
    </lineage>
</organism>
<dbReference type="InterPro" id="IPR043519">
    <property type="entry name" value="NT_sf"/>
</dbReference>
<protein>
    <submittedName>
        <fullName evidence="1">Aminoglycoside 6-adenylyltransferase</fullName>
    </submittedName>
</protein>
<dbReference type="RefSeq" id="WP_214785926.1">
    <property type="nucleotide sequence ID" value="NZ_JANIEL010000117.1"/>
</dbReference>
<dbReference type="EMBL" id="JBHTCE010000001">
    <property type="protein sequence ID" value="MFC7388564.1"/>
    <property type="molecule type" value="Genomic_DNA"/>
</dbReference>
<dbReference type="Gene3D" id="1.20.120.330">
    <property type="entry name" value="Nucleotidyltransferases domain 2"/>
    <property type="match status" value="1"/>
</dbReference>
<comment type="caution">
    <text evidence="1">The sequence shown here is derived from an EMBL/GenBank/DDBJ whole genome shotgun (WGS) entry which is preliminary data.</text>
</comment>
<evidence type="ECO:0000313" key="1">
    <source>
        <dbReference type="EMBL" id="MFC7388564.1"/>
    </source>
</evidence>
<dbReference type="Gene3D" id="3.30.460.10">
    <property type="entry name" value="Beta Polymerase, domain 2"/>
    <property type="match status" value="1"/>
</dbReference>
<dbReference type="InterPro" id="IPR007530">
    <property type="entry name" value="Aminoglycoside_adenylylTfrase"/>
</dbReference>
<sequence>MKPEQIIEQLIAFAKEREHIRTVVLNGSLVNPNIQPDAYQDVDLAFYVEDVQAVAADSSWMDTFGDILIMQTPETTDPKRHVTFLVQYVDGHRIDLTIRSVDQVEAMLETDSLSQIVFDRDHHPDVTPSDTTYRVTRPSADEYAACWNEFWWVSLYVVKGIKRHRVLYALDHLDIMRNMLRQMMEWNIGYATEFSVNLGKSGDGMRDHLPEELWEMLTATYASAELSAIEDTHDRLQSLFFFCAQRVAEQGDFVFREEEARRVRAACATLRHSND</sequence>
<reference evidence="2" key="1">
    <citation type="journal article" date="2019" name="Int. J. Syst. Evol. Microbiol.">
        <title>The Global Catalogue of Microorganisms (GCM) 10K type strain sequencing project: providing services to taxonomists for standard genome sequencing and annotation.</title>
        <authorList>
            <consortium name="The Broad Institute Genomics Platform"/>
            <consortium name="The Broad Institute Genome Sequencing Center for Infectious Disease"/>
            <person name="Wu L."/>
            <person name="Ma J."/>
        </authorList>
    </citation>
    <scope>NUCLEOTIDE SEQUENCE [LARGE SCALE GENOMIC DNA]</scope>
    <source>
        <strain evidence="2">CCUG 55590</strain>
    </source>
</reference>
<keyword evidence="2" id="KW-1185">Reference proteome</keyword>
<gene>
    <name evidence="1" type="ORF">ACFQO8_00335</name>
</gene>